<protein>
    <submittedName>
        <fullName evidence="7">Flagellar biosynthesis protein</fullName>
    </submittedName>
</protein>
<feature type="domain" description="Flagellar M-ring N-terminal" evidence="5">
    <location>
        <begin position="46"/>
        <end position="218"/>
    </location>
</feature>
<dbReference type="Pfam" id="PF01514">
    <property type="entry name" value="YscJ_FliF"/>
    <property type="match status" value="1"/>
</dbReference>
<evidence type="ECO:0000256" key="3">
    <source>
        <dbReference type="SAM" id="MobiDB-lite"/>
    </source>
</evidence>
<dbReference type="PANTHER" id="PTHR30046:SF0">
    <property type="entry name" value="FLAGELLAR M-RING PROTEIN"/>
    <property type="match status" value="1"/>
</dbReference>
<evidence type="ECO:0000256" key="2">
    <source>
        <dbReference type="ARBA" id="ARBA00023136"/>
    </source>
</evidence>
<accession>A0A2G3DV28</accession>
<dbReference type="Proteomes" id="UP000225889">
    <property type="component" value="Unassembled WGS sequence"/>
</dbReference>
<evidence type="ECO:0000313" key="8">
    <source>
        <dbReference type="Proteomes" id="UP000225889"/>
    </source>
</evidence>
<keyword evidence="7" id="KW-0966">Cell projection</keyword>
<dbReference type="GO" id="GO:0016020">
    <property type="term" value="C:membrane"/>
    <property type="evidence" value="ECO:0007669"/>
    <property type="project" value="UniProtKB-SubCell"/>
</dbReference>
<dbReference type="InterPro" id="IPR045851">
    <property type="entry name" value="AMP-bd_C_sf"/>
</dbReference>
<dbReference type="AlphaFoldDB" id="A0A2G3DV28"/>
<feature type="region of interest" description="Disordered" evidence="3">
    <location>
        <begin position="291"/>
        <end position="319"/>
    </location>
</feature>
<comment type="caution">
    <text evidence="7">The sequence shown here is derived from an EMBL/GenBank/DDBJ whole genome shotgun (WGS) entry which is preliminary data.</text>
</comment>
<dbReference type="PANTHER" id="PTHR30046">
    <property type="entry name" value="FLAGELLAR M-RING PROTEIN"/>
    <property type="match status" value="1"/>
</dbReference>
<sequence length="536" mass="59189">MPEQIQALLNRILEWWRKFTRRQQVLIISISAVVIVSFIILAVIITRPTMVKLIDCEDGVQANSVKELLTENDIPYETSQDGFTFFINEKDEADANILLGSNSIPSSGYSINDAVDGSFSTTEADKQKKYKLYLESKFEDTITSLSMVTDADVTLNIPDEDGTLISHAEPGYATVVVGLSNPMTSNTAAGIAKYMSVNLGNDDTENIMIMDRDGNVLFAGGDANSAAGNASANQDVRDRARKEIAERVENVLDGTNLYDNITVGVNLSMNFDENSWVNYDYSVDEGRTEGYLDSESWSNSESTGGSGGVPGTDTNDDDTTYVMENGNVTSTTTEEGEKDYLPDELITTHKDEIGKQVLEDSSISVTCKTFAIYNQDKMEADGTLDELGQTFDEFVKANSDPVQLEVSDDIVEVVARATGFPTTSVKVVSYEIPMFQYSEGSGLGLTDILQIVLALLIFAMLGFVVFRSLRTEEEEPVEQELTIDDLIASTQEEEEELEDIGYTEKSEARILIEKFVDEKPEAVAQLLRNWLNEDWG</sequence>
<feature type="transmembrane region" description="Helical" evidence="4">
    <location>
        <begin position="25"/>
        <end position="45"/>
    </location>
</feature>
<dbReference type="Pfam" id="PF08345">
    <property type="entry name" value="YscJ_FliF_C"/>
    <property type="match status" value="1"/>
</dbReference>
<keyword evidence="4" id="KW-1133">Transmembrane helix</keyword>
<evidence type="ECO:0000313" key="7">
    <source>
        <dbReference type="EMBL" id="PHU34874.1"/>
    </source>
</evidence>
<feature type="domain" description="Flagellar M-ring C-terminal" evidence="6">
    <location>
        <begin position="259"/>
        <end position="423"/>
    </location>
</feature>
<keyword evidence="7" id="KW-0282">Flagellum</keyword>
<gene>
    <name evidence="7" type="ORF">CSX01_05925</name>
</gene>
<dbReference type="InterPro" id="IPR006182">
    <property type="entry name" value="FliF_N_dom"/>
</dbReference>
<reference evidence="7 8" key="2">
    <citation type="submission" date="2017-10" db="EMBL/GenBank/DDBJ databases">
        <authorList>
            <person name="Banno H."/>
            <person name="Chua N.-H."/>
        </authorList>
    </citation>
    <scope>NUCLEOTIDE SEQUENCE [LARGE SCALE GENOMIC DNA]</scope>
    <source>
        <strain evidence="7 8">JK626</strain>
    </source>
</reference>
<evidence type="ECO:0000256" key="1">
    <source>
        <dbReference type="ARBA" id="ARBA00004370"/>
    </source>
</evidence>
<proteinExistence type="predicted"/>
<evidence type="ECO:0000259" key="5">
    <source>
        <dbReference type="Pfam" id="PF01514"/>
    </source>
</evidence>
<feature type="transmembrane region" description="Helical" evidence="4">
    <location>
        <begin position="448"/>
        <end position="466"/>
    </location>
</feature>
<keyword evidence="4" id="KW-0812">Transmembrane</keyword>
<organism evidence="7 8">
    <name type="scientific">Pseudobutyrivibrio ruminis</name>
    <dbReference type="NCBI Taxonomy" id="46206"/>
    <lineage>
        <taxon>Bacteria</taxon>
        <taxon>Bacillati</taxon>
        <taxon>Bacillota</taxon>
        <taxon>Clostridia</taxon>
        <taxon>Lachnospirales</taxon>
        <taxon>Lachnospiraceae</taxon>
        <taxon>Pseudobutyrivibrio</taxon>
    </lineage>
</organism>
<dbReference type="InterPro" id="IPR043427">
    <property type="entry name" value="YscJ/FliF"/>
</dbReference>
<dbReference type="Gene3D" id="3.30.300.30">
    <property type="match status" value="1"/>
</dbReference>
<name>A0A2G3DV28_9FIRM</name>
<reference evidence="7 8" key="1">
    <citation type="submission" date="2017-10" db="EMBL/GenBank/DDBJ databases">
        <title>Resolving the taxonomy of Roseburia spp., Eubacterium rectale and Agathobacter spp. through phylogenomic analysis.</title>
        <authorList>
            <person name="Sheridan P.O."/>
            <person name="Walker A.W."/>
            <person name="Duncan S.H."/>
            <person name="Scott K.P."/>
            <person name="Toole P.W.O."/>
            <person name="Luis P."/>
            <person name="Flint H.J."/>
        </authorList>
    </citation>
    <scope>NUCLEOTIDE SEQUENCE [LARGE SCALE GENOMIC DNA]</scope>
    <source>
        <strain evidence="7 8">JK626</strain>
    </source>
</reference>
<evidence type="ECO:0000259" key="6">
    <source>
        <dbReference type="Pfam" id="PF08345"/>
    </source>
</evidence>
<dbReference type="RefSeq" id="WP_090150708.1">
    <property type="nucleotide sequence ID" value="NZ_PDYF01000011.1"/>
</dbReference>
<keyword evidence="7" id="KW-0969">Cilium</keyword>
<dbReference type="EMBL" id="PDYF01000011">
    <property type="protein sequence ID" value="PHU34874.1"/>
    <property type="molecule type" value="Genomic_DNA"/>
</dbReference>
<comment type="subcellular location">
    <subcellularLocation>
        <location evidence="1">Membrane</location>
    </subcellularLocation>
</comment>
<keyword evidence="2 4" id="KW-0472">Membrane</keyword>
<dbReference type="InterPro" id="IPR013556">
    <property type="entry name" value="Flag_M-ring_C"/>
</dbReference>
<evidence type="ECO:0000256" key="4">
    <source>
        <dbReference type="SAM" id="Phobius"/>
    </source>
</evidence>